<keyword evidence="18" id="KW-1185">Reference proteome</keyword>
<keyword evidence="12 15" id="KW-0472">Membrane</keyword>
<evidence type="ECO:0000256" key="2">
    <source>
        <dbReference type="ARBA" id="ARBA00004141"/>
    </source>
</evidence>
<keyword evidence="9" id="KW-0560">Oxidoreductase</keyword>
<feature type="transmembrane region" description="Helical" evidence="15">
    <location>
        <begin position="252"/>
        <end position="272"/>
    </location>
</feature>
<evidence type="ECO:0000256" key="5">
    <source>
        <dbReference type="ARBA" id="ARBA00022692"/>
    </source>
</evidence>
<feature type="transmembrane region" description="Helical" evidence="15">
    <location>
        <begin position="284"/>
        <end position="313"/>
    </location>
</feature>
<feature type="transmembrane region" description="Helical" evidence="15">
    <location>
        <begin position="20"/>
        <end position="44"/>
    </location>
</feature>
<dbReference type="AlphaFoldDB" id="A0A445IRP6"/>
<keyword evidence="8 15" id="KW-1133">Transmembrane helix</keyword>
<dbReference type="InterPro" id="IPR017938">
    <property type="entry name" value="Riboflavin_synthase-like_b-brl"/>
</dbReference>
<accession>A0A445IRP6</accession>
<dbReference type="InterPro" id="IPR017927">
    <property type="entry name" value="FAD-bd_FR_type"/>
</dbReference>
<feature type="transmembrane region" description="Helical" evidence="15">
    <location>
        <begin position="65"/>
        <end position="87"/>
    </location>
</feature>
<dbReference type="Pfam" id="PF01794">
    <property type="entry name" value="Ferric_reduct"/>
    <property type="match status" value="1"/>
</dbReference>
<dbReference type="InterPro" id="IPR013130">
    <property type="entry name" value="Fe3_Rdtase_TM_dom"/>
</dbReference>
<dbReference type="CDD" id="cd06186">
    <property type="entry name" value="NOX_Duox_like_FAD_NADP"/>
    <property type="match status" value="1"/>
</dbReference>
<dbReference type="Proteomes" id="UP000289340">
    <property type="component" value="Chromosome 10"/>
</dbReference>
<dbReference type="SUPFAM" id="SSF52343">
    <property type="entry name" value="Ferredoxin reductase-like, C-terminal NADP-linked domain"/>
    <property type="match status" value="1"/>
</dbReference>
<dbReference type="SUPFAM" id="SSF63380">
    <property type="entry name" value="Riboflavin synthase domain-like"/>
    <property type="match status" value="1"/>
</dbReference>
<dbReference type="FunFam" id="3.40.50.80:FF:000039">
    <property type="entry name" value="Ferric reduction oxidase 3"/>
    <property type="match status" value="1"/>
</dbReference>
<evidence type="ECO:0000313" key="17">
    <source>
        <dbReference type="EMBL" id="RZB88698.1"/>
    </source>
</evidence>
<proteinExistence type="inferred from homology"/>
<comment type="catalytic activity">
    <reaction evidence="13">
        <text>2 a Fe(II)-siderophore + NAD(+) + H(+) = 2 a Fe(III)-siderophore + NADH</text>
        <dbReference type="Rhea" id="RHEA:15061"/>
        <dbReference type="Rhea" id="RHEA-COMP:11342"/>
        <dbReference type="Rhea" id="RHEA-COMP:11344"/>
        <dbReference type="ChEBI" id="CHEBI:15378"/>
        <dbReference type="ChEBI" id="CHEBI:29033"/>
        <dbReference type="ChEBI" id="CHEBI:29034"/>
        <dbReference type="ChEBI" id="CHEBI:57540"/>
        <dbReference type="ChEBI" id="CHEBI:57945"/>
        <dbReference type="EC" id="1.16.1.7"/>
    </reaction>
</comment>
<dbReference type="SFLD" id="SFLDG01168">
    <property type="entry name" value="Ferric_reductase_subgroup_(FRE"/>
    <property type="match status" value="1"/>
</dbReference>
<feature type="transmembrane region" description="Helical" evidence="15">
    <location>
        <begin position="209"/>
        <end position="231"/>
    </location>
</feature>
<comment type="similarity">
    <text evidence="3">Belongs to the ferric reductase (FRE) family.</text>
</comment>
<evidence type="ECO:0000256" key="13">
    <source>
        <dbReference type="ARBA" id="ARBA00050970"/>
    </source>
</evidence>
<evidence type="ECO:0000256" key="1">
    <source>
        <dbReference type="ARBA" id="ARBA00001974"/>
    </source>
</evidence>
<evidence type="ECO:0000256" key="9">
    <source>
        <dbReference type="ARBA" id="ARBA00023002"/>
    </source>
</evidence>
<dbReference type="GO" id="GO:0006811">
    <property type="term" value="P:monoatomic ion transport"/>
    <property type="evidence" value="ECO:0007669"/>
    <property type="project" value="UniProtKB-KW"/>
</dbReference>
<evidence type="ECO:0000256" key="15">
    <source>
        <dbReference type="SAM" id="Phobius"/>
    </source>
</evidence>
<evidence type="ECO:0000256" key="4">
    <source>
        <dbReference type="ARBA" id="ARBA00022448"/>
    </source>
</evidence>
<evidence type="ECO:0000259" key="16">
    <source>
        <dbReference type="PROSITE" id="PS51384"/>
    </source>
</evidence>
<feature type="transmembrane region" description="Helical" evidence="15">
    <location>
        <begin position="592"/>
        <end position="610"/>
    </location>
</feature>
<evidence type="ECO:0000256" key="8">
    <source>
        <dbReference type="ARBA" id="ARBA00022989"/>
    </source>
</evidence>
<protein>
    <recommendedName>
        <fullName evidence="14">ferric-chelate reductase (NADH)</fullName>
        <ecNumber evidence="14">1.16.1.7</ecNumber>
    </recommendedName>
</protein>
<dbReference type="EMBL" id="QZWG01000010">
    <property type="protein sequence ID" value="RZB88698.1"/>
    <property type="molecule type" value="Genomic_DNA"/>
</dbReference>
<feature type="transmembrane region" description="Helical" evidence="15">
    <location>
        <begin position="546"/>
        <end position="572"/>
    </location>
</feature>
<gene>
    <name evidence="17" type="ORF">D0Y65_027895</name>
</gene>
<dbReference type="SFLD" id="SFLDS00052">
    <property type="entry name" value="Ferric_Reductase_Domain"/>
    <property type="match status" value="1"/>
</dbReference>
<keyword evidence="6" id="KW-0479">Metal-binding</keyword>
<dbReference type="GO" id="GO:0046872">
    <property type="term" value="F:metal ion binding"/>
    <property type="evidence" value="ECO:0007669"/>
    <property type="project" value="UniProtKB-KW"/>
</dbReference>
<sequence>MDSETSRGASLTVKYLQMGIWWFSVMIFVGYLMVWIVMPTNIFFPHWFPDIQAKADSIYFGRQGTTILIYTFPILLIATLASLYFHLEQKRSNHNTESKVGFLGFASWKRPLLGTGPLGIITMTELSFIIMFVLLLIWSLCFYIHGMFASVALDAAKERFHEWEVKLEYSALALGIVGYICLALLFFPVTRGSSILRFIGLTSEGSIKYHIWLGHIAMTLFTAHGLGYIIFWGKTHQILEIFKWNKIGVSNVAGAVSLLAGLILWAATLPSIRRKAFELFFYTHYLYIVFVIFFVFHVGFSNSCIVLPGFYLFMIDRYLRFLQSQQKVRLVSARVLPCETVELNFAKNIGLCYAPTSTIFINVPSISKLQWHPFTISSCSDTDSDTLSIVIKSSGTWSNTLYQKLSSSIPISHLDVSVEGPYGPASTFYSRHELLVLVSGGSGITPFISIIRSLIFKANTEGSKTPRVLLVCAFKKSIDLTTIDLILPVSATCTAFDISRLQLQIEAYVTREKQPDMNDKKLIQTLWFKPNALDEPVSAVLGQNSWLYLSIIISSSFMLFLLLIAILTRYYIYPIDHNTDMIYPYFSRSSLSMLFICISIAFVATSAFLWNKKQNKDLGQIKNIYTSNSSTSPGSGYYNADRELGSLPLQSLVQTAKVHYGERPNIKSKII</sequence>
<dbReference type="Pfam" id="PF08022">
    <property type="entry name" value="FAD_binding_8"/>
    <property type="match status" value="1"/>
</dbReference>
<dbReference type="PANTHER" id="PTHR11972">
    <property type="entry name" value="NADPH OXIDASE"/>
    <property type="match status" value="1"/>
</dbReference>
<name>A0A445IRP6_GLYSO</name>
<evidence type="ECO:0000256" key="7">
    <source>
        <dbReference type="ARBA" id="ARBA00022982"/>
    </source>
</evidence>
<reference evidence="17 18" key="1">
    <citation type="submission" date="2018-09" db="EMBL/GenBank/DDBJ databases">
        <title>A high-quality reference genome of wild soybean provides a powerful tool to mine soybean genomes.</title>
        <authorList>
            <person name="Xie M."/>
            <person name="Chung C.Y.L."/>
            <person name="Li M.-W."/>
            <person name="Wong F.-L."/>
            <person name="Chan T.-F."/>
            <person name="Lam H.-M."/>
        </authorList>
    </citation>
    <scope>NUCLEOTIDE SEQUENCE [LARGE SCALE GENOMIC DNA]</scope>
    <source>
        <strain evidence="18">cv. W05</strain>
        <tissue evidence="17">Hypocotyl of etiolated seedlings</tissue>
    </source>
</reference>
<comment type="subcellular location">
    <subcellularLocation>
        <location evidence="2">Membrane</location>
        <topology evidence="2">Multi-pass membrane protein</topology>
    </subcellularLocation>
</comment>
<evidence type="ECO:0000256" key="3">
    <source>
        <dbReference type="ARBA" id="ARBA00006278"/>
    </source>
</evidence>
<keyword evidence="7" id="KW-0249">Electron transport</keyword>
<dbReference type="InterPro" id="IPR050369">
    <property type="entry name" value="RBOH/FRE"/>
</dbReference>
<dbReference type="InterPro" id="IPR013112">
    <property type="entry name" value="FAD-bd_8"/>
</dbReference>
<evidence type="ECO:0000256" key="14">
    <source>
        <dbReference type="ARBA" id="ARBA00066905"/>
    </source>
</evidence>
<dbReference type="PANTHER" id="PTHR11972:SF41">
    <property type="entry name" value="FERRIC REDUCTION OXIDASE 2"/>
    <property type="match status" value="1"/>
</dbReference>
<dbReference type="InterPro" id="IPR039261">
    <property type="entry name" value="FNR_nucleotide-bd"/>
</dbReference>
<feature type="transmembrane region" description="Helical" evidence="15">
    <location>
        <begin position="169"/>
        <end position="189"/>
    </location>
</feature>
<feature type="domain" description="FAD-binding FR-type" evidence="16">
    <location>
        <begin position="323"/>
        <end position="428"/>
    </location>
</feature>
<dbReference type="EC" id="1.16.1.7" evidence="14"/>
<keyword evidence="4" id="KW-0813">Transport</keyword>
<dbReference type="GO" id="GO:0140618">
    <property type="term" value="F:ferric-chelate reductase (NADH) activity"/>
    <property type="evidence" value="ECO:0007669"/>
    <property type="project" value="UniProtKB-EC"/>
</dbReference>
<dbReference type="PROSITE" id="PS51384">
    <property type="entry name" value="FAD_FR"/>
    <property type="match status" value="1"/>
</dbReference>
<evidence type="ECO:0000313" key="18">
    <source>
        <dbReference type="Proteomes" id="UP000289340"/>
    </source>
</evidence>
<comment type="cofactor">
    <cofactor evidence="1">
        <name>FAD</name>
        <dbReference type="ChEBI" id="CHEBI:57692"/>
    </cofactor>
</comment>
<evidence type="ECO:0000256" key="12">
    <source>
        <dbReference type="ARBA" id="ARBA00023136"/>
    </source>
</evidence>
<evidence type="ECO:0000256" key="10">
    <source>
        <dbReference type="ARBA" id="ARBA00023004"/>
    </source>
</evidence>
<comment type="caution">
    <text evidence="17">The sequence shown here is derived from an EMBL/GenBank/DDBJ whole genome shotgun (WGS) entry which is preliminary data.</text>
</comment>
<dbReference type="Gene3D" id="3.40.50.80">
    <property type="entry name" value="Nucleotide-binding domain of ferredoxin-NADP reductase (FNR) module"/>
    <property type="match status" value="1"/>
</dbReference>
<evidence type="ECO:0000256" key="11">
    <source>
        <dbReference type="ARBA" id="ARBA00023065"/>
    </source>
</evidence>
<feature type="transmembrane region" description="Helical" evidence="15">
    <location>
        <begin position="126"/>
        <end position="148"/>
    </location>
</feature>
<evidence type="ECO:0000256" key="6">
    <source>
        <dbReference type="ARBA" id="ARBA00022723"/>
    </source>
</evidence>
<dbReference type="Pfam" id="PF08030">
    <property type="entry name" value="NAD_binding_6"/>
    <property type="match status" value="1"/>
</dbReference>
<keyword evidence="11" id="KW-0406">Ion transport</keyword>
<organism evidence="17 18">
    <name type="scientific">Glycine soja</name>
    <name type="common">Wild soybean</name>
    <dbReference type="NCBI Taxonomy" id="3848"/>
    <lineage>
        <taxon>Eukaryota</taxon>
        <taxon>Viridiplantae</taxon>
        <taxon>Streptophyta</taxon>
        <taxon>Embryophyta</taxon>
        <taxon>Tracheophyta</taxon>
        <taxon>Spermatophyta</taxon>
        <taxon>Magnoliopsida</taxon>
        <taxon>eudicotyledons</taxon>
        <taxon>Gunneridae</taxon>
        <taxon>Pentapetalae</taxon>
        <taxon>rosids</taxon>
        <taxon>fabids</taxon>
        <taxon>Fabales</taxon>
        <taxon>Fabaceae</taxon>
        <taxon>Papilionoideae</taxon>
        <taxon>50 kb inversion clade</taxon>
        <taxon>NPAAA clade</taxon>
        <taxon>indigoferoid/millettioid clade</taxon>
        <taxon>Phaseoleae</taxon>
        <taxon>Glycine</taxon>
        <taxon>Glycine subgen. Soja</taxon>
    </lineage>
</organism>
<keyword evidence="5 15" id="KW-0812">Transmembrane</keyword>
<keyword evidence="10" id="KW-0408">Iron</keyword>
<dbReference type="GO" id="GO:0005886">
    <property type="term" value="C:plasma membrane"/>
    <property type="evidence" value="ECO:0007669"/>
    <property type="project" value="TreeGrafter"/>
</dbReference>
<dbReference type="InterPro" id="IPR013121">
    <property type="entry name" value="Fe_red_NAD-bd_6"/>
</dbReference>